<accession>A0A0C6FBC2</accession>
<geneLocation type="plasmid" evidence="2">
    <name>pMaq22A_2p DNA</name>
</geneLocation>
<dbReference type="KEGG" id="maqu:Maq22A_2p41345"/>
<dbReference type="EMBL" id="AP014706">
    <property type="protein sequence ID" value="BAQ50041.1"/>
    <property type="molecule type" value="Genomic_DNA"/>
</dbReference>
<dbReference type="AlphaFoldDB" id="A0A0C6FBC2"/>
<dbReference type="RefSeq" id="WP_145984779.1">
    <property type="nucleotide sequence ID" value="NZ_AP014706.1"/>
</dbReference>
<organism evidence="1 2">
    <name type="scientific">Methylobacterium aquaticum</name>
    <dbReference type="NCBI Taxonomy" id="270351"/>
    <lineage>
        <taxon>Bacteria</taxon>
        <taxon>Pseudomonadati</taxon>
        <taxon>Pseudomonadota</taxon>
        <taxon>Alphaproteobacteria</taxon>
        <taxon>Hyphomicrobiales</taxon>
        <taxon>Methylobacteriaceae</taxon>
        <taxon>Methylobacterium</taxon>
    </lineage>
</organism>
<evidence type="ECO:0000313" key="2">
    <source>
        <dbReference type="Proteomes" id="UP000061432"/>
    </source>
</evidence>
<protein>
    <submittedName>
        <fullName evidence="1">BLUF domain protein</fullName>
    </submittedName>
</protein>
<reference evidence="2" key="2">
    <citation type="submission" date="2015-01" db="EMBL/GenBank/DDBJ databases">
        <title>Complete genome sequence of Methylobacterium aquaticum strain 22A.</title>
        <authorList>
            <person name="Tani A."/>
            <person name="Ogura Y."/>
            <person name="Hayashi T."/>
        </authorList>
    </citation>
    <scope>NUCLEOTIDE SEQUENCE [LARGE SCALE GENOMIC DNA]</scope>
    <source>
        <strain evidence="2">MA-22A</strain>
        <plasmid evidence="2">Plasmid pMaq22A_2p DNA</plasmid>
    </source>
</reference>
<dbReference type="Proteomes" id="UP000061432">
    <property type="component" value="Plasmid pMaq22A_2p"/>
</dbReference>
<evidence type="ECO:0000313" key="1">
    <source>
        <dbReference type="EMBL" id="BAQ50041.1"/>
    </source>
</evidence>
<sequence length="78" mass="8348">MIAAQLHPYAATVIAALAEELVFALTPDLLAEQYRKLSTALDQLAAAKVFLENRYHPVGPDTREVVEIAQAQGGSAQA</sequence>
<reference evidence="1 2" key="1">
    <citation type="journal article" date="2015" name="Genome Announc.">
        <title>Complete Genome Sequence of Methylobacterium aquaticum Strain 22A, Isolated from Racomitrium japonicum Moss.</title>
        <authorList>
            <person name="Tani A."/>
            <person name="Ogura Y."/>
            <person name="Hayashi T."/>
            <person name="Kimbara K."/>
        </authorList>
    </citation>
    <scope>NUCLEOTIDE SEQUENCE [LARGE SCALE GENOMIC DNA]</scope>
    <source>
        <strain evidence="1 2">MA-22A</strain>
        <plasmid evidence="2">Plasmid pMaq22A_2p DNA</plasmid>
    </source>
</reference>
<proteinExistence type="predicted"/>
<dbReference type="OrthoDB" id="8004711at2"/>
<gene>
    <name evidence="1" type="ORF">Maq22A_2p41345</name>
</gene>
<keyword evidence="1" id="KW-0614">Plasmid</keyword>
<name>A0A0C6FBC2_9HYPH</name>